<dbReference type="SUPFAM" id="SSF52058">
    <property type="entry name" value="L domain-like"/>
    <property type="match status" value="1"/>
</dbReference>
<dbReference type="Gene3D" id="3.80.10.10">
    <property type="entry name" value="Ribonuclease Inhibitor"/>
    <property type="match status" value="1"/>
</dbReference>
<accession>A0A0B6Y645</accession>
<name>A0A0B6Y645_9EUPU</name>
<proteinExistence type="predicted"/>
<reference evidence="1" key="1">
    <citation type="submission" date="2014-12" db="EMBL/GenBank/DDBJ databases">
        <title>Insight into the proteome of Arion vulgaris.</title>
        <authorList>
            <person name="Aradska J."/>
            <person name="Bulat T."/>
            <person name="Smidak R."/>
            <person name="Sarate P."/>
            <person name="Gangsoo J."/>
            <person name="Sialana F."/>
            <person name="Bilban M."/>
            <person name="Lubec G."/>
        </authorList>
    </citation>
    <scope>NUCLEOTIDE SEQUENCE</scope>
    <source>
        <tissue evidence="1">Skin</tissue>
    </source>
</reference>
<dbReference type="Pfam" id="PF00560">
    <property type="entry name" value="LRR_1"/>
    <property type="match status" value="1"/>
</dbReference>
<dbReference type="InterPro" id="IPR032675">
    <property type="entry name" value="LRR_dom_sf"/>
</dbReference>
<dbReference type="InterPro" id="IPR001611">
    <property type="entry name" value="Leu-rich_rpt"/>
</dbReference>
<evidence type="ECO:0000313" key="1">
    <source>
        <dbReference type="EMBL" id="CEK50945.1"/>
    </source>
</evidence>
<sequence length="87" mass="9168">TLSLNHNRIANATQLAQSLSPYSKSLPGTVINNNRLTVIPDLHSLTLGTLDLSYNQITDPKSGSLPASLFGLSLDHNTLSAIPSSVA</sequence>
<organism evidence="1">
    <name type="scientific">Arion vulgaris</name>
    <dbReference type="NCBI Taxonomy" id="1028688"/>
    <lineage>
        <taxon>Eukaryota</taxon>
        <taxon>Metazoa</taxon>
        <taxon>Spiralia</taxon>
        <taxon>Lophotrochozoa</taxon>
        <taxon>Mollusca</taxon>
        <taxon>Gastropoda</taxon>
        <taxon>Heterobranchia</taxon>
        <taxon>Euthyneura</taxon>
        <taxon>Panpulmonata</taxon>
        <taxon>Eupulmonata</taxon>
        <taxon>Stylommatophora</taxon>
        <taxon>Helicina</taxon>
        <taxon>Arionoidea</taxon>
        <taxon>Arionidae</taxon>
        <taxon>Arion</taxon>
    </lineage>
</organism>
<dbReference type="PROSITE" id="PS51450">
    <property type="entry name" value="LRR"/>
    <property type="match status" value="1"/>
</dbReference>
<dbReference type="AlphaFoldDB" id="A0A0B6Y645"/>
<feature type="non-terminal residue" evidence="1">
    <location>
        <position position="87"/>
    </location>
</feature>
<gene>
    <name evidence="1" type="primary">ORF12063</name>
</gene>
<protein>
    <submittedName>
        <fullName evidence="1">Uncharacterized protein</fullName>
    </submittedName>
</protein>
<dbReference type="EMBL" id="HACG01004080">
    <property type="protein sequence ID" value="CEK50945.1"/>
    <property type="molecule type" value="Transcribed_RNA"/>
</dbReference>
<feature type="non-terminal residue" evidence="1">
    <location>
        <position position="1"/>
    </location>
</feature>